<keyword evidence="1" id="KW-0472">Membrane</keyword>
<feature type="transmembrane region" description="Helical" evidence="1">
    <location>
        <begin position="192"/>
        <end position="214"/>
    </location>
</feature>
<dbReference type="Proteomes" id="UP000236959">
    <property type="component" value="Unassembled WGS sequence"/>
</dbReference>
<accession>A0A2S3V275</accession>
<dbReference type="OrthoDB" id="7675148at2"/>
<evidence type="ECO:0000256" key="1">
    <source>
        <dbReference type="SAM" id="Phobius"/>
    </source>
</evidence>
<proteinExistence type="predicted"/>
<feature type="transmembrane region" description="Helical" evidence="1">
    <location>
        <begin position="345"/>
        <end position="365"/>
    </location>
</feature>
<name>A0A2S3V275_9HYPH</name>
<feature type="transmembrane region" description="Helical" evidence="1">
    <location>
        <begin position="154"/>
        <end position="172"/>
    </location>
</feature>
<reference evidence="2 3" key="1">
    <citation type="submission" date="2018-01" db="EMBL/GenBank/DDBJ databases">
        <title>Genomic Encyclopedia of Archaeal and Bacterial Type Strains, Phase II (KMG-II): from individual species to whole genera.</title>
        <authorList>
            <person name="Goeker M."/>
        </authorList>
    </citation>
    <scope>NUCLEOTIDE SEQUENCE [LARGE SCALE GENOMIC DNA]</scope>
    <source>
        <strain evidence="2 3">DSM 17023</strain>
    </source>
</reference>
<feature type="transmembrane region" description="Helical" evidence="1">
    <location>
        <begin position="295"/>
        <end position="313"/>
    </location>
</feature>
<dbReference type="EMBL" id="PPCN01000001">
    <property type="protein sequence ID" value="POF34071.1"/>
    <property type="molecule type" value="Genomic_DNA"/>
</dbReference>
<comment type="caution">
    <text evidence="2">The sequence shown here is derived from an EMBL/GenBank/DDBJ whole genome shotgun (WGS) entry which is preliminary data.</text>
</comment>
<feature type="transmembrane region" description="Helical" evidence="1">
    <location>
        <begin position="319"/>
        <end position="336"/>
    </location>
</feature>
<feature type="transmembrane region" description="Helical" evidence="1">
    <location>
        <begin position="234"/>
        <end position="256"/>
    </location>
</feature>
<evidence type="ECO:0000313" key="3">
    <source>
        <dbReference type="Proteomes" id="UP000236959"/>
    </source>
</evidence>
<dbReference type="RefSeq" id="WP_146048482.1">
    <property type="nucleotide sequence ID" value="NZ_PPCN01000001.1"/>
</dbReference>
<keyword evidence="1" id="KW-0812">Transmembrane</keyword>
<protein>
    <submittedName>
        <fullName evidence="2">Uncharacterized protein</fullName>
    </submittedName>
</protein>
<organism evidence="2 3">
    <name type="scientific">Roseibium marinum</name>
    <dbReference type="NCBI Taxonomy" id="281252"/>
    <lineage>
        <taxon>Bacteria</taxon>
        <taxon>Pseudomonadati</taxon>
        <taxon>Pseudomonadota</taxon>
        <taxon>Alphaproteobacteria</taxon>
        <taxon>Hyphomicrobiales</taxon>
        <taxon>Stappiaceae</taxon>
        <taxon>Roseibium</taxon>
    </lineage>
</organism>
<feature type="transmembrane region" description="Helical" evidence="1">
    <location>
        <begin position="89"/>
        <end position="122"/>
    </location>
</feature>
<sequence>MKQTVVEKSGSLGLSPAWLIAIAGVLLPAICGLVFFWPEQTIANVDDLFFVPWALEFASGGRHWNPLLAVQFPGLESYHLQPRLHLVFAGWFFAVAGAGTATLVLFEFGCYVLTSLIFVLLCLKLNLRLAALFTPLLFAPMYVIAGFRLELSGALIWLLGLLVSLPLPVRAVSGDRVRAKRVTAAGIFGKALLGIAPLAAPALFAWSLGAIAVLETWRLVSRQAGPVRIMVEGWAALAIALTVFAVSIDFEFAEFLRQFTYHAGRSTGGGVNGEAVIRAFLYAGAAAFLFRKSRVASAVCLSLAAGQLLAAFLHDKALVRNLAASMVFLMVVDAAFSHRWAGAKAAVFATVFLVLSANFLSFYFFSQDIGNREVVTAAYRQDLAEGRRVFIDETMAQHFLDQQTGGALSWTWGGTFPKGRPTSMAELGEGDVWYISDYTLRGYLRGRHDVAQKTFAGPDYRHVPQIPCLLGRQSCRLPEKRWSILRLERRSGVVRVQALGEEAAPRPLVAD</sequence>
<keyword evidence="3" id="KW-1185">Reference proteome</keyword>
<dbReference type="AlphaFoldDB" id="A0A2S3V275"/>
<feature type="transmembrane region" description="Helical" evidence="1">
    <location>
        <begin position="12"/>
        <end position="37"/>
    </location>
</feature>
<keyword evidence="1" id="KW-1133">Transmembrane helix</keyword>
<gene>
    <name evidence="2" type="ORF">CLV41_101522</name>
</gene>
<evidence type="ECO:0000313" key="2">
    <source>
        <dbReference type="EMBL" id="POF34071.1"/>
    </source>
</evidence>